<dbReference type="GO" id="GO:0005524">
    <property type="term" value="F:ATP binding"/>
    <property type="evidence" value="ECO:0007669"/>
    <property type="project" value="UniProtKB-KW"/>
</dbReference>
<dbReference type="EC" id="6.3.4.-" evidence="3"/>
<dbReference type="Gene3D" id="3.40.50.620">
    <property type="entry name" value="HUPs"/>
    <property type="match status" value="1"/>
</dbReference>
<comment type="catalytic activity">
    <reaction evidence="3">
        <text>cytidine(34) in elongator tRNA(Met) + acetate + ATP = N(4)-acetylcytidine(34) in elongator tRNA(Met) + AMP + diphosphate</text>
        <dbReference type="Rhea" id="RHEA:58144"/>
        <dbReference type="Rhea" id="RHEA-COMP:10693"/>
        <dbReference type="Rhea" id="RHEA-COMP:10694"/>
        <dbReference type="ChEBI" id="CHEBI:30089"/>
        <dbReference type="ChEBI" id="CHEBI:30616"/>
        <dbReference type="ChEBI" id="CHEBI:33019"/>
        <dbReference type="ChEBI" id="CHEBI:74900"/>
        <dbReference type="ChEBI" id="CHEBI:82748"/>
        <dbReference type="ChEBI" id="CHEBI:456215"/>
    </reaction>
</comment>
<keyword evidence="2 3" id="KW-0819">tRNA processing</keyword>
<dbReference type="GO" id="GO:0005737">
    <property type="term" value="C:cytoplasm"/>
    <property type="evidence" value="ECO:0007669"/>
    <property type="project" value="UniProtKB-SubCell"/>
</dbReference>
<evidence type="ECO:0000313" key="5">
    <source>
        <dbReference type="Proteomes" id="UP000195043"/>
    </source>
</evidence>
<feature type="binding site" evidence="3">
    <location>
        <position position="186"/>
    </location>
    <ligand>
        <name>ATP</name>
        <dbReference type="ChEBI" id="CHEBI:30616"/>
    </ligand>
</feature>
<dbReference type="EMBL" id="NGKU01000001">
    <property type="protein sequence ID" value="OTN76217.1"/>
    <property type="molecule type" value="Genomic_DNA"/>
</dbReference>
<sequence>MRACGIIVEYNPFHNGHRYHIEQAKVKTGADVVIAVMSGNFLQRGEPAVTDKWQRAEAALANGADLVVELPAAWAVQSADLFAAGAVSILQDLQCQWLCFGTDAETPFDYLDYAQFEWRHQDEINAAFQRLTQENATYSERMNTVLSSLYPAYGANSKQPNHILGMRYAKELLRYPQPMTIVPIVRKAAAYHSEALDHTSIASATAIRNGLKNKRDIAPFLPAESYESLQSLVVNWADYWPLLHYQMIATPVTEMANIYQMVEGIEYRIKSYVQSADTFSDFIAQLKTKRYAQVRLQRLLCYLLFQVTDTEMAEAQAQPFIRVLGYTRAGQAYLKQVKGDLSLPLVAKFGKKEAAQYAFSLKVDQIYQLADAGIKEQNFGRQPLFIQN</sequence>
<dbReference type="Pfam" id="PF05636">
    <property type="entry name" value="HIGH_NTase1"/>
    <property type="match status" value="1"/>
</dbReference>
<comment type="function">
    <text evidence="3">Catalyzes the formation of N(4)-acetylcytidine (ac(4)C) at the wobble position of elongator tRNA(Met), using acetate and ATP as substrates. First activates an acetate ion to form acetyladenylate (Ac-AMP) and then transfers the acetyl group to tRNA to form ac(4)C34.</text>
</comment>
<comment type="caution">
    <text evidence="3">Lacks conserved residue(s) required for the propagation of feature annotation.</text>
</comment>
<keyword evidence="3" id="KW-0963">Cytoplasm</keyword>
<dbReference type="SUPFAM" id="SSF52374">
    <property type="entry name" value="Nucleotidylyl transferase"/>
    <property type="match status" value="1"/>
</dbReference>
<evidence type="ECO:0000256" key="2">
    <source>
        <dbReference type="ARBA" id="ARBA00022694"/>
    </source>
</evidence>
<protein>
    <recommendedName>
        <fullName evidence="3">tRNA(Met) cytidine acetate ligase</fullName>
        <ecNumber evidence="3">6.3.4.-</ecNumber>
    </recommendedName>
</protein>
<dbReference type="GO" id="GO:0000049">
    <property type="term" value="F:tRNA binding"/>
    <property type="evidence" value="ECO:0007669"/>
    <property type="project" value="UniProtKB-KW"/>
</dbReference>
<dbReference type="Proteomes" id="UP000195043">
    <property type="component" value="Unassembled WGS sequence"/>
</dbReference>
<feature type="binding site" evidence="3">
    <location>
        <begin position="7"/>
        <end position="20"/>
    </location>
    <ligand>
        <name>ATP</name>
        <dbReference type="ChEBI" id="CHEBI:30616"/>
    </ligand>
</feature>
<reference evidence="4 5" key="1">
    <citation type="submission" date="2017-05" db="EMBL/GenBank/DDBJ databases">
        <title>The Genome Sequence of Enterococcus sp. 8G7_MSG3316.</title>
        <authorList>
            <consortium name="The Broad Institute Genomics Platform"/>
            <consortium name="The Broad Institute Genomic Center for Infectious Diseases"/>
            <person name="Earl A."/>
            <person name="Manson A."/>
            <person name="Schwartman J."/>
            <person name="Gilmore M."/>
            <person name="Abouelleil A."/>
            <person name="Cao P."/>
            <person name="Chapman S."/>
            <person name="Cusick C."/>
            <person name="Shea T."/>
            <person name="Young S."/>
            <person name="Neafsey D."/>
            <person name="Nusbaum C."/>
            <person name="Birren B."/>
        </authorList>
    </citation>
    <scope>NUCLEOTIDE SEQUENCE [LARGE SCALE GENOMIC DNA]</scope>
    <source>
        <strain evidence="4 5">8G7_MSG3316</strain>
    </source>
</reference>
<dbReference type="AlphaFoldDB" id="A0A242A5A3"/>
<gene>
    <name evidence="3" type="primary">tmcAL</name>
    <name evidence="4" type="ORF">A5886_001294</name>
</gene>
<accession>A0A242A5A3</accession>
<keyword evidence="5" id="KW-1185">Reference proteome</keyword>
<comment type="caution">
    <text evidence="4">The sequence shown here is derived from an EMBL/GenBank/DDBJ whole genome shotgun (WGS) entry which is preliminary data.</text>
</comment>
<dbReference type="PANTHER" id="PTHR37825:SF1">
    <property type="entry name" value="TRNA(MET) CYTIDINE ACETATE LIGASE"/>
    <property type="match status" value="1"/>
</dbReference>
<evidence type="ECO:0000256" key="3">
    <source>
        <dbReference type="HAMAP-Rule" id="MF_01539"/>
    </source>
</evidence>
<feature type="binding site" evidence="3">
    <location>
        <position position="101"/>
    </location>
    <ligand>
        <name>ATP</name>
        <dbReference type="ChEBI" id="CHEBI:30616"/>
    </ligand>
</feature>
<proteinExistence type="inferred from homology"/>
<dbReference type="PANTHER" id="PTHR37825">
    <property type="entry name" value="TRNA(MET) CYTIDINE ACETATE LIGASE"/>
    <property type="match status" value="1"/>
</dbReference>
<keyword evidence="3" id="KW-0547">Nucleotide-binding</keyword>
<evidence type="ECO:0000256" key="1">
    <source>
        <dbReference type="ARBA" id="ARBA00022598"/>
    </source>
</evidence>
<dbReference type="NCBIfam" id="NF010191">
    <property type="entry name" value="PRK13670.1"/>
    <property type="match status" value="1"/>
</dbReference>
<keyword evidence="3" id="KW-0820">tRNA-binding</keyword>
<dbReference type="RefSeq" id="WP_086274195.1">
    <property type="nucleotide sequence ID" value="NZ_NGKU01000001.1"/>
</dbReference>
<dbReference type="STRING" id="1834191.A5886_001294"/>
<dbReference type="InterPro" id="IPR008513">
    <property type="entry name" value="tRNA(Met)_cyd_acetate_ligase"/>
</dbReference>
<dbReference type="GO" id="GO:0006400">
    <property type="term" value="P:tRNA modification"/>
    <property type="evidence" value="ECO:0007669"/>
    <property type="project" value="UniProtKB-UniRule"/>
</dbReference>
<dbReference type="GO" id="GO:0016879">
    <property type="term" value="F:ligase activity, forming carbon-nitrogen bonds"/>
    <property type="evidence" value="ECO:0007669"/>
    <property type="project" value="UniProtKB-UniRule"/>
</dbReference>
<dbReference type="InterPro" id="IPR014729">
    <property type="entry name" value="Rossmann-like_a/b/a_fold"/>
</dbReference>
<feature type="binding site" evidence="3">
    <location>
        <position position="161"/>
    </location>
    <ligand>
        <name>ATP</name>
        <dbReference type="ChEBI" id="CHEBI:30616"/>
    </ligand>
</feature>
<dbReference type="OrthoDB" id="9769796at2"/>
<comment type="subcellular location">
    <subcellularLocation>
        <location evidence="3">Cytoplasm</location>
    </subcellularLocation>
</comment>
<keyword evidence="3" id="KW-0067">ATP-binding</keyword>
<keyword evidence="1 3" id="KW-0436">Ligase</keyword>
<dbReference type="HAMAP" id="MF_01539">
    <property type="entry name" value="TmcAL"/>
    <property type="match status" value="1"/>
</dbReference>
<name>A0A242A5A3_9ENTE</name>
<comment type="similarity">
    <text evidence="3">Belongs to the TmcAL family.</text>
</comment>
<organism evidence="4 5">
    <name type="scientific">Candidatus Enterococcus testudinis</name>
    <dbReference type="NCBI Taxonomy" id="1834191"/>
    <lineage>
        <taxon>Bacteria</taxon>
        <taxon>Bacillati</taxon>
        <taxon>Bacillota</taxon>
        <taxon>Bacilli</taxon>
        <taxon>Lactobacillales</taxon>
        <taxon>Enterococcaceae</taxon>
        <taxon>Enterococcus</taxon>
    </lineage>
</organism>
<evidence type="ECO:0000313" key="4">
    <source>
        <dbReference type="EMBL" id="OTN76217.1"/>
    </source>
</evidence>
<keyword evidence="3" id="KW-0694">RNA-binding</keyword>